<dbReference type="SUPFAM" id="SSF56219">
    <property type="entry name" value="DNase I-like"/>
    <property type="match status" value="1"/>
</dbReference>
<dbReference type="InterPro" id="IPR000300">
    <property type="entry name" value="IPPc"/>
</dbReference>
<comment type="caution">
    <text evidence="3">The sequence shown here is derived from an EMBL/GenBank/DDBJ whole genome shotgun (WGS) entry which is preliminary data.</text>
</comment>
<dbReference type="GeneID" id="25318773"/>
<dbReference type="AlphaFoldDB" id="A0A0F4YMT3"/>
<dbReference type="Gene3D" id="3.60.10.10">
    <property type="entry name" value="Endonuclease/exonuclease/phosphatase"/>
    <property type="match status" value="1"/>
</dbReference>
<sequence length="1228" mass="135870">MDEKSKEKEGTDDAPIRPVSSLLSHFEGLANSRQPSNGPSAPRESAPRFLKPRDQPDASQPAARASLDLPRPRSPWTATENQQTGTSSGSSNGAPVGATRNGSSGGRRYSRPMSMQIGSSPHLTPVLTVDSPRSPPRGVDVRQGGEHWSSLNRGASDVSPKSASWQSPSRSFSRPKTPNSPSGGSVDAPRPAREVSPVGKAKSTSVPPPVNRAEKPKIPAKPANISQLEGGALAATHERSSFDDRVSPFSTPPSSPERPPSARVESTRPEKSPKPPIPSRLSPEPLSLPPPAEKSPRLGQSVPRSVDAREPGVARPRPVPEPSRDTKPPIGPAAQHRDTRDPALASQKLVTSDHPEDRPSLPPRDGLRARPVSAVGVSEPRQPEIPSRNSIDLPSRSAKPTSVNRVPPIETNPQFAPPPRRNTSFVSGKLATDNPQTPRSRQPPFSRDTKYTTSMSSQQAQSQGPDDSDEEDVPEDTPVPRTDYPDSSQVNRRPPVFKTGTVSIATRYDTREFDVCGKHVCTTGYLTRVWDVTTGEQILSLGHGETVKVLSVAFKPGRGLEDEGTRLWLGTNIGELHEVDINTQSIVSSRSYPSRREVIKVLRHKKEMWTLDDEGRLLVWPPDETGTPNLQYSPCHTHDRVARGHTFSMVVGDDLWLATGKEVRIYRPNARDESFHALKRPLGANHTGEVTSGTHTTKDGGRVYLGHADGKVTVYSSSDYTCLASVNVSVYKINSLAMVGDYLWAGYMTGMIYVYDISTNPWTVKKDWRAHESPVCGIIMDPSSVWTINRLQVTSLGTDNFLRFWDGITHIPIHCGGHIAHFRAEMRMQSRDVEYCNFREIQASIVTWNAGASVPRDLHNSPFIYDAIHPENPPEILVFGFQELVDLENKKITAKSLLMGSKKRDNHEKEHMSRQYRVWRDHLAACINDAMPIDEPYVLLHAADMVGLFTCVFIKQKERQRVRNISSAEVKRGMGGLHGNKGALILRFVLDDSSLCFINCHLAAGQTQTAHRNNDIAAILESESLPAEHSLTARTDLFVGGGDGTMILDHEICILNGDLNYRIDSMPRNVVIEAVRQNNLPKLLERDQLLASKRKNPGFRLRSFNEAPITFAPTYKYDVGSDEYDSSEKKRSPAWCDRVLYRGVGRIKQLEYRRHEVRASDHRPVSALFKMRVKTISPKERAATWEACQKEFAKERRRLACDTSIEYLVNVLGIKPDEARKLITSGGK</sequence>
<feature type="compositionally biased region" description="Basic and acidic residues" evidence="1">
    <location>
        <begin position="236"/>
        <end position="246"/>
    </location>
</feature>
<feature type="compositionally biased region" description="Polar residues" evidence="1">
    <location>
        <begin position="387"/>
        <end position="404"/>
    </location>
</feature>
<dbReference type="PANTHER" id="PTHR11200">
    <property type="entry name" value="INOSITOL 5-PHOSPHATASE"/>
    <property type="match status" value="1"/>
</dbReference>
<dbReference type="Proteomes" id="UP000053958">
    <property type="component" value="Unassembled WGS sequence"/>
</dbReference>
<dbReference type="InterPro" id="IPR046985">
    <property type="entry name" value="IP5"/>
</dbReference>
<dbReference type="PANTHER" id="PTHR11200:SF240">
    <property type="entry name" value="INOSITOL POLYPHOSPHATE 5-PHOSPHATASE C9G1.10C-RELATED"/>
    <property type="match status" value="1"/>
</dbReference>
<evidence type="ECO:0000259" key="2">
    <source>
        <dbReference type="SMART" id="SM00128"/>
    </source>
</evidence>
<feature type="compositionally biased region" description="Pro residues" evidence="1">
    <location>
        <begin position="250"/>
        <end position="259"/>
    </location>
</feature>
<dbReference type="GO" id="GO:0046856">
    <property type="term" value="P:phosphatidylinositol dephosphorylation"/>
    <property type="evidence" value="ECO:0007669"/>
    <property type="project" value="InterPro"/>
</dbReference>
<feature type="domain" description="Inositol polyphosphate-related phosphatase" evidence="2">
    <location>
        <begin position="839"/>
        <end position="1177"/>
    </location>
</feature>
<name>A0A0F4YMT3_RASE3</name>
<feature type="region of interest" description="Disordered" evidence="1">
    <location>
        <begin position="1"/>
        <end position="496"/>
    </location>
</feature>
<dbReference type="InterPro" id="IPR015943">
    <property type="entry name" value="WD40/YVTN_repeat-like_dom_sf"/>
</dbReference>
<dbReference type="Gene3D" id="2.130.10.10">
    <property type="entry name" value="YVTN repeat-like/Quinoprotein amine dehydrogenase"/>
    <property type="match status" value="1"/>
</dbReference>
<dbReference type="STRING" id="1408163.A0A0F4YMT3"/>
<dbReference type="OrthoDB" id="2248459at2759"/>
<gene>
    <name evidence="3" type="ORF">T310_6471</name>
</gene>
<evidence type="ECO:0000313" key="3">
    <source>
        <dbReference type="EMBL" id="KKA19549.1"/>
    </source>
</evidence>
<keyword evidence="4" id="KW-1185">Reference proteome</keyword>
<dbReference type="InterPro" id="IPR036322">
    <property type="entry name" value="WD40_repeat_dom_sf"/>
</dbReference>
<feature type="compositionally biased region" description="Low complexity" evidence="1">
    <location>
        <begin position="81"/>
        <end position="93"/>
    </location>
</feature>
<dbReference type="EMBL" id="LASV01000338">
    <property type="protein sequence ID" value="KKA19549.1"/>
    <property type="molecule type" value="Genomic_DNA"/>
</dbReference>
<dbReference type="SUPFAM" id="SSF50978">
    <property type="entry name" value="WD40 repeat-like"/>
    <property type="match status" value="1"/>
</dbReference>
<evidence type="ECO:0000256" key="1">
    <source>
        <dbReference type="SAM" id="MobiDB-lite"/>
    </source>
</evidence>
<feature type="compositionally biased region" description="Low complexity" evidence="1">
    <location>
        <begin position="454"/>
        <end position="465"/>
    </location>
</feature>
<feature type="compositionally biased region" description="Basic and acidic residues" evidence="1">
    <location>
        <begin position="1"/>
        <end position="15"/>
    </location>
</feature>
<dbReference type="InterPro" id="IPR036691">
    <property type="entry name" value="Endo/exonu/phosph_ase_sf"/>
</dbReference>
<reference evidence="3 4" key="1">
    <citation type="submission" date="2015-04" db="EMBL/GenBank/DDBJ databases">
        <authorList>
            <person name="Heijne W.H."/>
            <person name="Fedorova N.D."/>
            <person name="Nierman W.C."/>
            <person name="Vollebregt A.W."/>
            <person name="Zhao Z."/>
            <person name="Wu L."/>
            <person name="Kumar M."/>
            <person name="Stam H."/>
            <person name="van den Berg M.A."/>
            <person name="Pel H.J."/>
        </authorList>
    </citation>
    <scope>NUCLEOTIDE SEQUENCE [LARGE SCALE GENOMIC DNA]</scope>
    <source>
        <strain evidence="3 4">CBS 393.64</strain>
    </source>
</reference>
<dbReference type="SMART" id="SM00128">
    <property type="entry name" value="IPPc"/>
    <property type="match status" value="1"/>
</dbReference>
<evidence type="ECO:0000313" key="4">
    <source>
        <dbReference type="Proteomes" id="UP000053958"/>
    </source>
</evidence>
<proteinExistence type="predicted"/>
<organism evidence="3 4">
    <name type="scientific">Rasamsonia emersonii (strain ATCC 16479 / CBS 393.64 / IMI 116815)</name>
    <dbReference type="NCBI Taxonomy" id="1408163"/>
    <lineage>
        <taxon>Eukaryota</taxon>
        <taxon>Fungi</taxon>
        <taxon>Dikarya</taxon>
        <taxon>Ascomycota</taxon>
        <taxon>Pezizomycotina</taxon>
        <taxon>Eurotiomycetes</taxon>
        <taxon>Eurotiomycetidae</taxon>
        <taxon>Eurotiales</taxon>
        <taxon>Trichocomaceae</taxon>
        <taxon>Rasamsonia</taxon>
    </lineage>
</organism>
<accession>A0A0F4YMT3</accession>
<feature type="compositionally biased region" description="Acidic residues" evidence="1">
    <location>
        <begin position="466"/>
        <end position="475"/>
    </location>
</feature>
<feature type="compositionally biased region" description="Polar residues" evidence="1">
    <location>
        <begin position="149"/>
        <end position="183"/>
    </location>
</feature>
<protein>
    <submittedName>
        <fullName evidence="3">Inositol polyphosphate phosphatase</fullName>
    </submittedName>
</protein>
<dbReference type="Pfam" id="PF22669">
    <property type="entry name" value="Exo_endo_phos2"/>
    <property type="match status" value="1"/>
</dbReference>
<dbReference type="FunFam" id="3.60.10.10:FF:000036">
    <property type="entry name" value="Inositol polyphosphate phosphatase, putative"/>
    <property type="match status" value="1"/>
</dbReference>
<dbReference type="GO" id="GO:0004439">
    <property type="term" value="F:phosphatidylinositol-4,5-bisphosphate 5-phosphatase activity"/>
    <property type="evidence" value="ECO:0007669"/>
    <property type="project" value="TreeGrafter"/>
</dbReference>
<dbReference type="RefSeq" id="XP_013326161.1">
    <property type="nucleotide sequence ID" value="XM_013470707.1"/>
</dbReference>